<organism evidence="2 3">
    <name type="scientific">Rickettsiella grylli</name>
    <dbReference type="NCBI Taxonomy" id="59196"/>
    <lineage>
        <taxon>Bacteria</taxon>
        <taxon>Pseudomonadati</taxon>
        <taxon>Pseudomonadota</taxon>
        <taxon>Gammaproteobacteria</taxon>
        <taxon>Legionellales</taxon>
        <taxon>Coxiellaceae</taxon>
        <taxon>Rickettsiella</taxon>
    </lineage>
</organism>
<proteinExistence type="predicted"/>
<reference evidence="2" key="2">
    <citation type="submission" date="2007-10" db="EMBL/GenBank/DDBJ databases">
        <authorList>
            <person name="Myers G.S."/>
        </authorList>
    </citation>
    <scope>NUCLEOTIDE SEQUENCE [LARGE SCALE GENOMIC DNA]</scope>
</reference>
<dbReference type="RefSeq" id="WP_006034848.1">
    <property type="nucleotide sequence ID" value="NZ_AAQJ02000001.1"/>
</dbReference>
<dbReference type="STRING" id="59196.RICGR_0877"/>
<name>A8PN12_9COXI</name>
<dbReference type="SUPFAM" id="SSF117916">
    <property type="entry name" value="Fe-S cluster assembly (FSCA) domain-like"/>
    <property type="match status" value="1"/>
</dbReference>
<gene>
    <name evidence="2" type="ORF">RICGR_0877</name>
</gene>
<keyword evidence="3" id="KW-1185">Reference proteome</keyword>
<comment type="caution">
    <text evidence="2">The sequence shown here is derived from an EMBL/GenBank/DDBJ whole genome shotgun (WGS) entry which is preliminary data.</text>
</comment>
<dbReference type="InterPro" id="IPR014291">
    <property type="entry name" value="SUF_FeS_clus_asmbl-assoc"/>
</dbReference>
<evidence type="ECO:0000259" key="1">
    <source>
        <dbReference type="Pfam" id="PF01883"/>
    </source>
</evidence>
<dbReference type="EMBL" id="AAQJ02000001">
    <property type="protein sequence ID" value="EDP45860.1"/>
    <property type="molecule type" value="Genomic_DNA"/>
</dbReference>
<dbReference type="NCBIfam" id="TIGR02945">
    <property type="entry name" value="SUF_assoc"/>
    <property type="match status" value="1"/>
</dbReference>
<dbReference type="InterPro" id="IPR052339">
    <property type="entry name" value="Fe-S_Maturation_MIP18"/>
</dbReference>
<dbReference type="eggNOG" id="COG2151">
    <property type="taxonomic scope" value="Bacteria"/>
</dbReference>
<reference evidence="2" key="1">
    <citation type="submission" date="2006-04" db="EMBL/GenBank/DDBJ databases">
        <authorList>
            <person name="Seshadri R."/>
            <person name="Federici B.A."/>
        </authorList>
    </citation>
    <scope>NUCLEOTIDE SEQUENCE [LARGE SCALE GENOMIC DNA]</scope>
</reference>
<protein>
    <submittedName>
        <fullName evidence="2">FeS assembly SUF system protein</fullName>
    </submittedName>
</protein>
<evidence type="ECO:0000313" key="2">
    <source>
        <dbReference type="EMBL" id="EDP45860.1"/>
    </source>
</evidence>
<dbReference type="Gene3D" id="3.30.300.130">
    <property type="entry name" value="Fe-S cluster assembly (FSCA)"/>
    <property type="match status" value="1"/>
</dbReference>
<dbReference type="PANTHER" id="PTHR42831:SF1">
    <property type="entry name" value="FE-S PROTEIN MATURATION AUXILIARY FACTOR YITW"/>
    <property type="match status" value="1"/>
</dbReference>
<evidence type="ECO:0000313" key="3">
    <source>
        <dbReference type="Proteomes" id="UP000054075"/>
    </source>
</evidence>
<dbReference type="InterPro" id="IPR002744">
    <property type="entry name" value="MIP18-like"/>
</dbReference>
<dbReference type="Proteomes" id="UP000054075">
    <property type="component" value="Unassembled WGS sequence"/>
</dbReference>
<sequence>MTIHYPLNEATLKNSIVNTLKHIYDPEIPVNIYDLGLIYHIFIDVPGHVTIQMTLTTPGCPVAQTFPSMVENAVNAIDGVHETQVELVWDPPWTSAKMSEAAKLQLGML</sequence>
<dbReference type="AlphaFoldDB" id="A8PN12"/>
<dbReference type="InterPro" id="IPR034904">
    <property type="entry name" value="FSCA_dom_sf"/>
</dbReference>
<feature type="domain" description="MIP18 family-like" evidence="1">
    <location>
        <begin position="15"/>
        <end position="86"/>
    </location>
</feature>
<accession>A8PN12</accession>
<dbReference type="PANTHER" id="PTHR42831">
    <property type="entry name" value="FE-S PROTEIN MATURATION AUXILIARY FACTOR YITW"/>
    <property type="match status" value="1"/>
</dbReference>
<dbReference type="OrthoDB" id="9805360at2"/>
<dbReference type="Pfam" id="PF01883">
    <property type="entry name" value="FeS_assembly_P"/>
    <property type="match status" value="1"/>
</dbReference>